<dbReference type="InterPro" id="IPR058533">
    <property type="entry name" value="Cation_efflux_TM"/>
</dbReference>
<evidence type="ECO:0000256" key="7">
    <source>
        <dbReference type="SAM" id="Phobius"/>
    </source>
</evidence>
<dbReference type="GO" id="GO:0030003">
    <property type="term" value="P:intracellular monoatomic cation homeostasis"/>
    <property type="evidence" value="ECO:0007669"/>
    <property type="project" value="UniProtKB-ARBA"/>
</dbReference>
<organism evidence="9 10">
    <name type="scientific">Colletotrichum higginsianum (strain IMI 349063)</name>
    <name type="common">Crucifer anthracnose fungus</name>
    <dbReference type="NCBI Taxonomy" id="759273"/>
    <lineage>
        <taxon>Eukaryota</taxon>
        <taxon>Fungi</taxon>
        <taxon>Dikarya</taxon>
        <taxon>Ascomycota</taxon>
        <taxon>Pezizomycotina</taxon>
        <taxon>Sordariomycetes</taxon>
        <taxon>Hypocreomycetidae</taxon>
        <taxon>Glomerellales</taxon>
        <taxon>Glomerellaceae</taxon>
        <taxon>Colletotrichum</taxon>
        <taxon>Colletotrichum destructivum species complex</taxon>
    </lineage>
</organism>
<evidence type="ECO:0000256" key="4">
    <source>
        <dbReference type="ARBA" id="ARBA00022989"/>
    </source>
</evidence>
<dbReference type="Pfam" id="PF01545">
    <property type="entry name" value="Cation_efflux"/>
    <property type="match status" value="1"/>
</dbReference>
<keyword evidence="3 7" id="KW-0812">Transmembrane</keyword>
<reference evidence="10" key="1">
    <citation type="journal article" date="2012" name="Nat. Genet.">
        <title>Lifestyle transitions in plant pathogenic Colletotrichum fungi deciphered by genome and transcriptome analyses.</title>
        <authorList>
            <person name="O'Connell R.J."/>
            <person name="Thon M.R."/>
            <person name="Hacquard S."/>
            <person name="Amyotte S.G."/>
            <person name="Kleemann J."/>
            <person name="Torres M.F."/>
            <person name="Damm U."/>
            <person name="Buiate E.A."/>
            <person name="Epstein L."/>
            <person name="Alkan N."/>
            <person name="Altmueller J."/>
            <person name="Alvarado-Balderrama L."/>
            <person name="Bauser C.A."/>
            <person name="Becker C."/>
            <person name="Birren B.W."/>
            <person name="Chen Z."/>
            <person name="Choi J."/>
            <person name="Crouch J.A."/>
            <person name="Duvick J.P."/>
            <person name="Farman M.A."/>
            <person name="Gan P."/>
            <person name="Heiman D."/>
            <person name="Henrissat B."/>
            <person name="Howard R.J."/>
            <person name="Kabbage M."/>
            <person name="Koch C."/>
            <person name="Kracher B."/>
            <person name="Kubo Y."/>
            <person name="Law A.D."/>
            <person name="Lebrun M.-H."/>
            <person name="Lee Y.-H."/>
            <person name="Miyara I."/>
            <person name="Moore N."/>
            <person name="Neumann U."/>
            <person name="Nordstroem K."/>
            <person name="Panaccione D.G."/>
            <person name="Panstruga R."/>
            <person name="Place M."/>
            <person name="Proctor R.H."/>
            <person name="Prusky D."/>
            <person name="Rech G."/>
            <person name="Reinhardt R."/>
            <person name="Rollins J.A."/>
            <person name="Rounsley S."/>
            <person name="Schardl C.L."/>
            <person name="Schwartz D.C."/>
            <person name="Shenoy N."/>
            <person name="Shirasu K."/>
            <person name="Sikhakolli U.R."/>
            <person name="Stueber K."/>
            <person name="Sukno S.A."/>
            <person name="Sweigard J.A."/>
            <person name="Takano Y."/>
            <person name="Takahara H."/>
            <person name="Trail F."/>
            <person name="van der Does H.C."/>
            <person name="Voll L.M."/>
            <person name="Will I."/>
            <person name="Young S."/>
            <person name="Zeng Q."/>
            <person name="Zhang J."/>
            <person name="Zhou S."/>
            <person name="Dickman M.B."/>
            <person name="Schulze-Lefert P."/>
            <person name="Ver Loren van Themaat E."/>
            <person name="Ma L.-J."/>
            <person name="Vaillancourt L.J."/>
        </authorList>
    </citation>
    <scope>NUCLEOTIDE SEQUENCE [LARGE SCALE GENOMIC DNA]</scope>
    <source>
        <strain evidence="10">IMI 349063</strain>
    </source>
</reference>
<evidence type="ECO:0000313" key="9">
    <source>
        <dbReference type="EMBL" id="CCF44534.1"/>
    </source>
</evidence>
<evidence type="ECO:0000256" key="3">
    <source>
        <dbReference type="ARBA" id="ARBA00022692"/>
    </source>
</evidence>
<feature type="transmembrane region" description="Helical" evidence="7">
    <location>
        <begin position="302"/>
        <end position="323"/>
    </location>
</feature>
<feature type="compositionally biased region" description="Basic and acidic residues" evidence="6">
    <location>
        <begin position="1"/>
        <end position="11"/>
    </location>
</feature>
<dbReference type="GO" id="GO:0098771">
    <property type="term" value="P:inorganic ion homeostasis"/>
    <property type="evidence" value="ECO:0007669"/>
    <property type="project" value="UniProtKB-ARBA"/>
</dbReference>
<dbReference type="PANTHER" id="PTHR43840:SF13">
    <property type="entry name" value="CATION EFFLUX PROTEIN CYTOPLASMIC DOMAIN-CONTAINING PROTEIN"/>
    <property type="match status" value="1"/>
</dbReference>
<dbReference type="eggNOG" id="KOG1485">
    <property type="taxonomic scope" value="Eukaryota"/>
</dbReference>
<dbReference type="HOGENOM" id="CLU_013430_2_0_1"/>
<name>H1VWC3_COLHI</name>
<dbReference type="Gene3D" id="3.30.70.1350">
    <property type="entry name" value="Cation efflux protein, cytoplasmic domain"/>
    <property type="match status" value="1"/>
</dbReference>
<evidence type="ECO:0000256" key="6">
    <source>
        <dbReference type="SAM" id="MobiDB-lite"/>
    </source>
</evidence>
<feature type="region of interest" description="Disordered" evidence="6">
    <location>
        <begin position="1"/>
        <end position="33"/>
    </location>
</feature>
<keyword evidence="5 7" id="KW-0472">Membrane</keyword>
<dbReference type="InterPro" id="IPR027469">
    <property type="entry name" value="Cation_efflux_TMD_sf"/>
</dbReference>
<evidence type="ECO:0000313" key="10">
    <source>
        <dbReference type="Proteomes" id="UP000007174"/>
    </source>
</evidence>
<dbReference type="SUPFAM" id="SSF160240">
    <property type="entry name" value="Cation efflux protein cytoplasmic domain-like"/>
    <property type="match status" value="1"/>
</dbReference>
<dbReference type="VEuPathDB" id="FungiDB:CH63R_08056"/>
<feature type="transmembrane region" description="Helical" evidence="7">
    <location>
        <begin position="246"/>
        <end position="268"/>
    </location>
</feature>
<dbReference type="STRING" id="759273.H1VWC3"/>
<keyword evidence="4 7" id="KW-1133">Transmembrane helix</keyword>
<keyword evidence="2" id="KW-0813">Transport</keyword>
<dbReference type="SUPFAM" id="SSF161111">
    <property type="entry name" value="Cation efflux protein transmembrane domain-like"/>
    <property type="match status" value="1"/>
</dbReference>
<dbReference type="Proteomes" id="UP000007174">
    <property type="component" value="Unassembled WGS sequence"/>
</dbReference>
<proteinExistence type="predicted"/>
<dbReference type="InterPro" id="IPR036837">
    <property type="entry name" value="Cation_efflux_CTD_sf"/>
</dbReference>
<accession>H1VWC3</accession>
<feature type="transmembrane region" description="Helical" evidence="7">
    <location>
        <begin position="173"/>
        <end position="194"/>
    </location>
</feature>
<dbReference type="GO" id="GO:0008324">
    <property type="term" value="F:monoatomic cation transmembrane transporter activity"/>
    <property type="evidence" value="ECO:0007669"/>
    <property type="project" value="InterPro"/>
</dbReference>
<evidence type="ECO:0000256" key="1">
    <source>
        <dbReference type="ARBA" id="ARBA00004141"/>
    </source>
</evidence>
<dbReference type="Gene3D" id="1.20.1510.10">
    <property type="entry name" value="Cation efflux protein transmembrane domain"/>
    <property type="match status" value="1"/>
</dbReference>
<gene>
    <name evidence="9" type="ORF">CH063_13899</name>
</gene>
<dbReference type="GO" id="GO:0016020">
    <property type="term" value="C:membrane"/>
    <property type="evidence" value="ECO:0007669"/>
    <property type="project" value="UniProtKB-SubCell"/>
</dbReference>
<evidence type="ECO:0000259" key="8">
    <source>
        <dbReference type="Pfam" id="PF01545"/>
    </source>
</evidence>
<dbReference type="InterPro" id="IPR050291">
    <property type="entry name" value="CDF_Transporter"/>
</dbReference>
<feature type="domain" description="Cation efflux protein transmembrane" evidence="8">
    <location>
        <begin position="222"/>
        <end position="330"/>
    </location>
</feature>
<sequence length="480" mass="53539">MHAPRESRDGGHPSSAASARGNFVAHVESNSNGEANKELNEHLEVNTDVISTAPVSGTDGELAAEEQFESTSNNTANKNEIVGTSYKGPYSNVDDADVSAVDTYRPDPYDFGRHRRDNVSKKQMAIEHPKGNKRKLKKFYNRQNVLIDQFLGAEDEERQQVAEDARMGPKIKFAVNASFTANFCLFVIQLYAAVSTGSLSLFATAADAFDGGSSEYIQISRVAIQLLVESGRALGEGQRASEELHIVPIVIVGVAIFAKGSLMVYCFAYRKYPSVHVFFIDHRNDIVVNSFGLIMSVVGDRFVWYLDPIGAICIALLILFSWVSNAFDQVWLLVGKSAPRDFVSKLIYMAMTHDTRILKVDTVSILSPRVLEPPNRRQCRAYHAGQKYYVEIDVVMDESTALKISHDVAQDLQRKVEGLGDVERAFVHVDYSEAHDPHEEHKPLYERQSSKPKRTLKDILLRTKKNTAHVSEAEISISRN</sequence>
<dbReference type="PANTHER" id="PTHR43840">
    <property type="entry name" value="MITOCHONDRIAL METAL TRANSPORTER 1-RELATED"/>
    <property type="match status" value="1"/>
</dbReference>
<evidence type="ECO:0000256" key="5">
    <source>
        <dbReference type="ARBA" id="ARBA00023136"/>
    </source>
</evidence>
<dbReference type="EMBL" id="CACQ02006969">
    <property type="protein sequence ID" value="CCF44534.1"/>
    <property type="molecule type" value="Genomic_DNA"/>
</dbReference>
<comment type="subcellular location">
    <subcellularLocation>
        <location evidence="1">Membrane</location>
        <topology evidence="1">Multi-pass membrane protein</topology>
    </subcellularLocation>
</comment>
<dbReference type="AlphaFoldDB" id="H1VWC3"/>
<evidence type="ECO:0000256" key="2">
    <source>
        <dbReference type="ARBA" id="ARBA00022448"/>
    </source>
</evidence>
<protein>
    <submittedName>
        <fullName evidence="9">Cation efflux family protein</fullName>
    </submittedName>
</protein>
<dbReference type="VEuPathDB" id="FungiDB:CH63R_08055"/>